<dbReference type="SUPFAM" id="SSF52279">
    <property type="entry name" value="Beta-D-glucan exohydrolase, C-terminal domain"/>
    <property type="match status" value="1"/>
</dbReference>
<dbReference type="Pfam" id="PF07691">
    <property type="entry name" value="PA14"/>
    <property type="match status" value="1"/>
</dbReference>
<dbReference type="Gene3D" id="2.60.40.10">
    <property type="entry name" value="Immunoglobulins"/>
    <property type="match status" value="1"/>
</dbReference>
<organism evidence="7 8">
    <name type="scientific">Candida verbasci</name>
    <dbReference type="NCBI Taxonomy" id="1227364"/>
    <lineage>
        <taxon>Eukaryota</taxon>
        <taxon>Fungi</taxon>
        <taxon>Dikarya</taxon>
        <taxon>Ascomycota</taxon>
        <taxon>Saccharomycotina</taxon>
        <taxon>Pichiomycetes</taxon>
        <taxon>Debaryomycetaceae</taxon>
        <taxon>Candida/Lodderomyces clade</taxon>
        <taxon>Candida</taxon>
    </lineage>
</organism>
<name>A0A9W4TXN2_9ASCO</name>
<evidence type="ECO:0000259" key="6">
    <source>
        <dbReference type="PROSITE" id="PS51820"/>
    </source>
</evidence>
<evidence type="ECO:0000256" key="3">
    <source>
        <dbReference type="ARBA" id="ARBA00012744"/>
    </source>
</evidence>
<dbReference type="Gene3D" id="3.20.20.300">
    <property type="entry name" value="Glycoside hydrolase, family 3, N-terminal domain"/>
    <property type="match status" value="1"/>
</dbReference>
<dbReference type="InterPro" id="IPR036962">
    <property type="entry name" value="Glyco_hydro_3_N_sf"/>
</dbReference>
<dbReference type="Pfam" id="PF14310">
    <property type="entry name" value="Fn3-like"/>
    <property type="match status" value="1"/>
</dbReference>
<dbReference type="SUPFAM" id="SSF51445">
    <property type="entry name" value="(Trans)glycosidases"/>
    <property type="match status" value="1"/>
</dbReference>
<proteinExistence type="inferred from homology"/>
<dbReference type="InterPro" id="IPR001764">
    <property type="entry name" value="Glyco_hydro_3_N"/>
</dbReference>
<dbReference type="Pfam" id="PF01915">
    <property type="entry name" value="Glyco_hydro_3_C"/>
    <property type="match status" value="1"/>
</dbReference>
<dbReference type="InterPro" id="IPR050288">
    <property type="entry name" value="Cellulose_deg_GH3"/>
</dbReference>
<keyword evidence="4" id="KW-0378">Hydrolase</keyword>
<dbReference type="Gene3D" id="2.60.120.260">
    <property type="entry name" value="Galactose-binding domain-like"/>
    <property type="match status" value="1"/>
</dbReference>
<evidence type="ECO:0000256" key="4">
    <source>
        <dbReference type="ARBA" id="ARBA00022801"/>
    </source>
</evidence>
<keyword evidence="8" id="KW-1185">Reference proteome</keyword>
<gene>
    <name evidence="7" type="ORF">CANVERA_P2946</name>
</gene>
<feature type="domain" description="PA14" evidence="6">
    <location>
        <begin position="399"/>
        <end position="559"/>
    </location>
</feature>
<dbReference type="FunFam" id="2.60.40.10:FF:000495">
    <property type="entry name" value="Periplasmic beta-glucosidase"/>
    <property type="match status" value="1"/>
</dbReference>
<dbReference type="FunFam" id="3.20.20.300:FF:000006">
    <property type="entry name" value="Beta-glucosidase H"/>
    <property type="match status" value="1"/>
</dbReference>
<protein>
    <recommendedName>
        <fullName evidence="3">beta-glucosidase</fullName>
        <ecNumber evidence="3">3.2.1.21</ecNumber>
    </recommendedName>
</protein>
<evidence type="ECO:0000313" key="8">
    <source>
        <dbReference type="Proteomes" id="UP001152885"/>
    </source>
</evidence>
<dbReference type="PANTHER" id="PTHR42715">
    <property type="entry name" value="BETA-GLUCOSIDASE"/>
    <property type="match status" value="1"/>
</dbReference>
<dbReference type="InterPro" id="IPR013783">
    <property type="entry name" value="Ig-like_fold"/>
</dbReference>
<dbReference type="PROSITE" id="PS51820">
    <property type="entry name" value="PA14"/>
    <property type="match status" value="1"/>
</dbReference>
<reference evidence="7" key="1">
    <citation type="submission" date="2022-12" db="EMBL/GenBank/DDBJ databases">
        <authorList>
            <person name="Brejova B."/>
        </authorList>
    </citation>
    <scope>NUCLEOTIDE SEQUENCE</scope>
</reference>
<evidence type="ECO:0000256" key="1">
    <source>
        <dbReference type="ARBA" id="ARBA00000448"/>
    </source>
</evidence>
<dbReference type="InterPro" id="IPR002772">
    <property type="entry name" value="Glyco_hydro_3_C"/>
</dbReference>
<evidence type="ECO:0000313" key="7">
    <source>
        <dbReference type="EMBL" id="CAI5758434.1"/>
    </source>
</evidence>
<dbReference type="InterPro" id="IPR026891">
    <property type="entry name" value="Fn3-like"/>
</dbReference>
<dbReference type="EC" id="3.2.1.21" evidence="3"/>
<comment type="catalytic activity">
    <reaction evidence="1">
        <text>Hydrolysis of terminal, non-reducing beta-D-glucosyl residues with release of beta-D-glucose.</text>
        <dbReference type="EC" id="3.2.1.21"/>
    </reaction>
</comment>
<dbReference type="InterPro" id="IPR036881">
    <property type="entry name" value="Glyco_hydro_3_C_sf"/>
</dbReference>
<dbReference type="InterPro" id="IPR011658">
    <property type="entry name" value="PA14_dom"/>
</dbReference>
<dbReference type="Gene3D" id="3.40.50.1700">
    <property type="entry name" value="Glycoside hydrolase family 3 C-terminal domain"/>
    <property type="match status" value="1"/>
</dbReference>
<evidence type="ECO:0000256" key="2">
    <source>
        <dbReference type="ARBA" id="ARBA00005336"/>
    </source>
</evidence>
<keyword evidence="5" id="KW-0326">Glycosidase</keyword>
<dbReference type="InterPro" id="IPR017853">
    <property type="entry name" value="GH"/>
</dbReference>
<dbReference type="GO" id="GO:0009251">
    <property type="term" value="P:glucan catabolic process"/>
    <property type="evidence" value="ECO:0007669"/>
    <property type="project" value="TreeGrafter"/>
</dbReference>
<dbReference type="GO" id="GO:0008422">
    <property type="term" value="F:beta-glucosidase activity"/>
    <property type="evidence" value="ECO:0007669"/>
    <property type="project" value="UniProtKB-EC"/>
</dbReference>
<dbReference type="Proteomes" id="UP001152885">
    <property type="component" value="Unassembled WGS sequence"/>
</dbReference>
<dbReference type="InterPro" id="IPR037524">
    <property type="entry name" value="PA14/GLEYA"/>
</dbReference>
<dbReference type="PRINTS" id="PR00133">
    <property type="entry name" value="GLHYDRLASE3"/>
</dbReference>
<dbReference type="AlphaFoldDB" id="A0A9W4TXN2"/>
<dbReference type="Pfam" id="PF00933">
    <property type="entry name" value="Glyco_hydro_3"/>
    <property type="match status" value="1"/>
</dbReference>
<sequence>MTSSKDFDVESVLSQLTLDEKISLIAGIDFWHTAAVPRLDIPSLRFSDGPNGLRGTRFFNSVPAACLPCGTGLAATWDKDILYQAGELMATEAYSKGVHVILGPTMNIQRGPLGGRGFESFSEDSYLAGKAAASIIKGIESKGIASTPKHFVCNDLEHERESSNTVVTPRALNEIYLEPFRIAMEEGKPTCLMTAYNKVNGVHVSQDGTLLNDKVRDEWGWNGCIMSDWYGTYTSKEAIEGGLDIEMPGPTAFRNYREIGHMIRTRELHINDLNDRVRNVLNLVKHAKKTGIPENGEESTKNNTKETSEFLRKLASDTVVLLKNKNELLPLKKSEKIAVIGPNAKVASYCGGGSAALNAYYTTTPFDSISKKLDYRPDYSVGCYSHKYLPGAGEQVKNGDSTGFDMKFYLEPPTESKRTLIDQYSISLSSHHLVDYYNDKLPKDRLFYIDFEAYFTPEESGEYEFGLAVVGTAQLFVNDKLVVDNKSKQTKGTSFFNCGTIEERGTIDLKQGKKYKVRVEFGSAPTYTLYEKGGEYFGGGIRIGLAKVINEEEEIKKSVELAKSNDKVILCIGLNGDFESESFDRSHMKLEGLQDKLVEEVLKANPNTIIVNQSGTPVEFPWLNEANGLIHAWYGGNEGGNAIADVIFGDANPNGKLSLTFPKKLQDTPTYLNFRTEKGRVLYGEDIFVGYKYYEKMERDVAFPFGFGLSYTKFEIKNLKVTSSESELSVSVNVENVGKVDGAEVVQVYISNDNGDENVIRPIKELKGFEKVYLKSGEKKTIDLKLRVKDSVAFFDEYENKWSVEAGEYHVLVGDSSDNITLKESFNVEKSYLW</sequence>
<dbReference type="SMART" id="SM01217">
    <property type="entry name" value="Fn3_like"/>
    <property type="match status" value="1"/>
</dbReference>
<comment type="caution">
    <text evidence="7">The sequence shown here is derived from an EMBL/GenBank/DDBJ whole genome shotgun (WGS) entry which is preliminary data.</text>
</comment>
<accession>A0A9W4TXN2</accession>
<comment type="similarity">
    <text evidence="2">Belongs to the glycosyl hydrolase 3 family.</text>
</comment>
<dbReference type="SMART" id="SM00758">
    <property type="entry name" value="PA14"/>
    <property type="match status" value="1"/>
</dbReference>
<dbReference type="EMBL" id="CANTUO010000003">
    <property type="protein sequence ID" value="CAI5758434.1"/>
    <property type="molecule type" value="Genomic_DNA"/>
</dbReference>
<evidence type="ECO:0000256" key="5">
    <source>
        <dbReference type="ARBA" id="ARBA00023295"/>
    </source>
</evidence>
<dbReference type="OrthoDB" id="47059at2759"/>
<dbReference type="PANTHER" id="PTHR42715:SF27">
    <property type="entry name" value="BETA-GLUCOSIDASE-RELATED"/>
    <property type="match status" value="1"/>
</dbReference>